<evidence type="ECO:0000313" key="1">
    <source>
        <dbReference type="EMBL" id="MPD01900.1"/>
    </source>
</evidence>
<comment type="caution">
    <text evidence="1">The sequence shown here is derived from an EMBL/GenBank/DDBJ whole genome shotgun (WGS) entry which is preliminary data.</text>
</comment>
<accession>A0A5B7K4H3</accession>
<dbReference type="AlphaFoldDB" id="A0A5B7K4H3"/>
<keyword evidence="2" id="KW-1185">Reference proteome</keyword>
<gene>
    <name evidence="1" type="ORF">E2C01_097448</name>
</gene>
<proteinExistence type="predicted"/>
<sequence>MTLFPQCNKVSCLSYLFFISQDMIGFNLAGLRHLKDRVEQRSETQLFVEASQRVKESRRKKKKKDRAVKRVLMAL</sequence>
<protein>
    <submittedName>
        <fullName evidence="1">Uncharacterized protein</fullName>
    </submittedName>
</protein>
<organism evidence="1 2">
    <name type="scientific">Portunus trituberculatus</name>
    <name type="common">Swimming crab</name>
    <name type="synonym">Neptunus trituberculatus</name>
    <dbReference type="NCBI Taxonomy" id="210409"/>
    <lineage>
        <taxon>Eukaryota</taxon>
        <taxon>Metazoa</taxon>
        <taxon>Ecdysozoa</taxon>
        <taxon>Arthropoda</taxon>
        <taxon>Crustacea</taxon>
        <taxon>Multicrustacea</taxon>
        <taxon>Malacostraca</taxon>
        <taxon>Eumalacostraca</taxon>
        <taxon>Eucarida</taxon>
        <taxon>Decapoda</taxon>
        <taxon>Pleocyemata</taxon>
        <taxon>Brachyura</taxon>
        <taxon>Eubrachyura</taxon>
        <taxon>Portunoidea</taxon>
        <taxon>Portunidae</taxon>
        <taxon>Portuninae</taxon>
        <taxon>Portunus</taxon>
    </lineage>
</organism>
<reference evidence="1 2" key="1">
    <citation type="submission" date="2019-05" db="EMBL/GenBank/DDBJ databases">
        <title>Another draft genome of Portunus trituberculatus and its Hox gene families provides insights of decapod evolution.</title>
        <authorList>
            <person name="Jeong J.-H."/>
            <person name="Song I."/>
            <person name="Kim S."/>
            <person name="Choi T."/>
            <person name="Kim D."/>
            <person name="Ryu S."/>
            <person name="Kim W."/>
        </authorList>
    </citation>
    <scope>NUCLEOTIDE SEQUENCE [LARGE SCALE GENOMIC DNA]</scope>
    <source>
        <tissue evidence="1">Muscle</tissue>
    </source>
</reference>
<evidence type="ECO:0000313" key="2">
    <source>
        <dbReference type="Proteomes" id="UP000324222"/>
    </source>
</evidence>
<dbReference type="EMBL" id="VSRR010129031">
    <property type="protein sequence ID" value="MPD01900.1"/>
    <property type="molecule type" value="Genomic_DNA"/>
</dbReference>
<name>A0A5B7K4H3_PORTR</name>
<dbReference type="Proteomes" id="UP000324222">
    <property type="component" value="Unassembled WGS sequence"/>
</dbReference>